<sequence>MTRAQVLILSTSSSITGNGSQFPLPGAVEHQTDTLKSMLDNRLLGLEFKSEDFERLKEVGFGSAGVVYHARYSPSDLYLALKVNAFLKDYSCGRKGVGLEASYTGIKRPENLSILLYSQLLWGLSSSRRDPHSHGVYGMMLRHSGLRFS</sequence>
<accession>A0A0C2MNF9</accession>
<name>A0A0C2MNF9_THEKT</name>
<dbReference type="Proteomes" id="UP000031668">
    <property type="component" value="Unassembled WGS sequence"/>
</dbReference>
<dbReference type="EMBL" id="JWZT01003673">
    <property type="protein sequence ID" value="KII65915.1"/>
    <property type="molecule type" value="Genomic_DNA"/>
</dbReference>
<evidence type="ECO:0000313" key="2">
    <source>
        <dbReference type="Proteomes" id="UP000031668"/>
    </source>
</evidence>
<comment type="caution">
    <text evidence="1">The sequence shown here is derived from an EMBL/GenBank/DDBJ whole genome shotgun (WGS) entry which is preliminary data.</text>
</comment>
<dbReference type="AlphaFoldDB" id="A0A0C2MNF9"/>
<dbReference type="SUPFAM" id="SSF56112">
    <property type="entry name" value="Protein kinase-like (PK-like)"/>
    <property type="match status" value="1"/>
</dbReference>
<keyword evidence="2" id="KW-1185">Reference proteome</keyword>
<protein>
    <submittedName>
        <fullName evidence="1">Uncharacterized protein</fullName>
    </submittedName>
</protein>
<evidence type="ECO:0000313" key="1">
    <source>
        <dbReference type="EMBL" id="KII65915.1"/>
    </source>
</evidence>
<dbReference type="InterPro" id="IPR011009">
    <property type="entry name" value="Kinase-like_dom_sf"/>
</dbReference>
<dbReference type="Gene3D" id="3.30.200.20">
    <property type="entry name" value="Phosphorylase Kinase, domain 1"/>
    <property type="match status" value="1"/>
</dbReference>
<gene>
    <name evidence="1" type="ORF">RF11_03309</name>
</gene>
<proteinExistence type="predicted"/>
<organism evidence="1 2">
    <name type="scientific">Thelohanellus kitauei</name>
    <name type="common">Myxosporean</name>
    <dbReference type="NCBI Taxonomy" id="669202"/>
    <lineage>
        <taxon>Eukaryota</taxon>
        <taxon>Metazoa</taxon>
        <taxon>Cnidaria</taxon>
        <taxon>Myxozoa</taxon>
        <taxon>Myxosporea</taxon>
        <taxon>Bivalvulida</taxon>
        <taxon>Platysporina</taxon>
        <taxon>Myxobolidae</taxon>
        <taxon>Thelohanellus</taxon>
    </lineage>
</organism>
<reference evidence="1 2" key="1">
    <citation type="journal article" date="2014" name="Genome Biol. Evol.">
        <title>The genome of the myxosporean Thelohanellus kitauei shows adaptations to nutrient acquisition within its fish host.</title>
        <authorList>
            <person name="Yang Y."/>
            <person name="Xiong J."/>
            <person name="Zhou Z."/>
            <person name="Huo F."/>
            <person name="Miao W."/>
            <person name="Ran C."/>
            <person name="Liu Y."/>
            <person name="Zhang J."/>
            <person name="Feng J."/>
            <person name="Wang M."/>
            <person name="Wang M."/>
            <person name="Wang L."/>
            <person name="Yao B."/>
        </authorList>
    </citation>
    <scope>NUCLEOTIDE SEQUENCE [LARGE SCALE GENOMIC DNA]</scope>
    <source>
        <strain evidence="1">Wuqing</strain>
    </source>
</reference>